<accession>A0AAD5V581</accession>
<feature type="region of interest" description="Disordered" evidence="1">
    <location>
        <begin position="461"/>
        <end position="480"/>
    </location>
</feature>
<dbReference type="Proteomes" id="UP001212997">
    <property type="component" value="Unassembled WGS sequence"/>
</dbReference>
<feature type="compositionally biased region" description="Polar residues" evidence="1">
    <location>
        <begin position="468"/>
        <end position="480"/>
    </location>
</feature>
<evidence type="ECO:0000313" key="2">
    <source>
        <dbReference type="EMBL" id="KAJ3485007.1"/>
    </source>
</evidence>
<feature type="region of interest" description="Disordered" evidence="1">
    <location>
        <begin position="736"/>
        <end position="794"/>
    </location>
</feature>
<feature type="compositionally biased region" description="Polar residues" evidence="1">
    <location>
        <begin position="431"/>
        <end position="450"/>
    </location>
</feature>
<feature type="compositionally biased region" description="Basic and acidic residues" evidence="1">
    <location>
        <begin position="66"/>
        <end position="75"/>
    </location>
</feature>
<proteinExistence type="predicted"/>
<dbReference type="AlphaFoldDB" id="A0AAD5V581"/>
<organism evidence="2 3">
    <name type="scientific">Meripilus lineatus</name>
    <dbReference type="NCBI Taxonomy" id="2056292"/>
    <lineage>
        <taxon>Eukaryota</taxon>
        <taxon>Fungi</taxon>
        <taxon>Dikarya</taxon>
        <taxon>Basidiomycota</taxon>
        <taxon>Agaricomycotina</taxon>
        <taxon>Agaricomycetes</taxon>
        <taxon>Polyporales</taxon>
        <taxon>Meripilaceae</taxon>
        <taxon>Meripilus</taxon>
    </lineage>
</organism>
<feature type="compositionally biased region" description="Basic residues" evidence="1">
    <location>
        <begin position="148"/>
        <end position="159"/>
    </location>
</feature>
<feature type="region of interest" description="Disordered" evidence="1">
    <location>
        <begin position="1"/>
        <end position="219"/>
    </location>
</feature>
<keyword evidence="3" id="KW-1185">Reference proteome</keyword>
<feature type="compositionally biased region" description="Basic residues" evidence="1">
    <location>
        <begin position="635"/>
        <end position="645"/>
    </location>
</feature>
<feature type="compositionally biased region" description="Polar residues" evidence="1">
    <location>
        <begin position="767"/>
        <end position="794"/>
    </location>
</feature>
<dbReference type="EMBL" id="JANAWD010000168">
    <property type="protein sequence ID" value="KAJ3485007.1"/>
    <property type="molecule type" value="Genomic_DNA"/>
</dbReference>
<evidence type="ECO:0000313" key="3">
    <source>
        <dbReference type="Proteomes" id="UP001212997"/>
    </source>
</evidence>
<evidence type="ECO:0000256" key="1">
    <source>
        <dbReference type="SAM" id="MobiDB-lite"/>
    </source>
</evidence>
<reference evidence="2" key="1">
    <citation type="submission" date="2022-07" db="EMBL/GenBank/DDBJ databases">
        <title>Genome Sequence of Physisporinus lineatus.</title>
        <authorList>
            <person name="Buettner E."/>
        </authorList>
    </citation>
    <scope>NUCLEOTIDE SEQUENCE</scope>
    <source>
        <strain evidence="2">VT162</strain>
    </source>
</reference>
<feature type="region of interest" description="Disordered" evidence="1">
    <location>
        <begin position="568"/>
        <end position="679"/>
    </location>
</feature>
<feature type="compositionally biased region" description="Acidic residues" evidence="1">
    <location>
        <begin position="650"/>
        <end position="661"/>
    </location>
</feature>
<feature type="compositionally biased region" description="Polar residues" evidence="1">
    <location>
        <begin position="738"/>
        <end position="748"/>
    </location>
</feature>
<name>A0AAD5V581_9APHY</name>
<feature type="compositionally biased region" description="Acidic residues" evidence="1">
    <location>
        <begin position="599"/>
        <end position="608"/>
    </location>
</feature>
<gene>
    <name evidence="2" type="ORF">NLI96_g5261</name>
</gene>
<comment type="caution">
    <text evidence="2">The sequence shown here is derived from an EMBL/GenBank/DDBJ whole genome shotgun (WGS) entry which is preliminary data.</text>
</comment>
<feature type="region of interest" description="Disordered" evidence="1">
    <location>
        <begin position="391"/>
        <end position="452"/>
    </location>
</feature>
<sequence>MNQSRVTEFLKTPKPQLIRNKYSSSRKRKAGSFDDVTPRPSSKKGKFKENAVPLQDEDDLFAQDELGTRRNDGRRKPVPGPASLDTYPPTGARQKTRRTRSDTRRTPSNAGAHGERRDGGPRTLDAIPSKRGGRDALPSPPPTDLLLRKRPSPSRRRSRIGRDSSEPPSDINVPQPFVHAGMYLPTPRTPQRKEKRLQHRSPFDGSSPLTSPPNTPLRRNGAIFLPASPSRRYNTQQASSEHRDTRAMACEETIPSSQSLPFLTHEMFVGSVPPSPKKSSLYEESPFVVPRAPPLLAQETMPRFGDAETFPSGPSGLVAPLRTHSTIVESSQTQALAIPSLYARRDINARSTIGRSNRNDTDFHNHGAVGAPARACSPNSEVCQVPDALRTSSDMATGGKTGGSGSSLVHGHPFSPVGNSSPGEAAARGLPTTNWSHSSSMDLVPTSQSQYEKDLSIPRFASPKKTASPDSNSSNHDCGAHYSSTLRVNFSQFMLSQQPTSPGNVTAIGDVSIGPEAPQAISTQSVESLDLFSPPPSRRNEAICPTLGSSPRAEGSAGMSLPAFRMGAPQLGTRSSTKAPVMIPSAGRRPAGVPRMESDSETEPESDELPIHPPASPMSRSPKRLGTFMTTLLGARRKSQRQRSQRKTDDEDSVTESESDEPLPGVTPRLHRSLRDEARLRHVETPGPILLDGEVDVPMRSYEDSVTEPESDDLPTAMGRIVSLANRLGSRSPAQGIETVSQGTTGVSTDGDDISQPHCGGAGDGQSLISDTALSIPSQLTSSSGGSYEWNGNQGSSLPSAVVDFLSAFDDDDDNDNLVGG</sequence>
<protein>
    <submittedName>
        <fullName evidence="2">Uncharacterized protein</fullName>
    </submittedName>
</protein>